<proteinExistence type="predicted"/>
<dbReference type="SUPFAM" id="SSF46785">
    <property type="entry name" value="Winged helix' DNA-binding domain"/>
    <property type="match status" value="1"/>
</dbReference>
<dbReference type="InterPro" id="IPR036388">
    <property type="entry name" value="WH-like_DNA-bd_sf"/>
</dbReference>
<keyword evidence="2" id="KW-1185">Reference proteome</keyword>
<accession>A0A6B0SKT4</accession>
<dbReference type="InterPro" id="IPR011991">
    <property type="entry name" value="ArsR-like_HTH"/>
</dbReference>
<comment type="caution">
    <text evidence="1">The sequence shown here is derived from an EMBL/GenBank/DDBJ whole genome shotgun (WGS) entry which is preliminary data.</text>
</comment>
<evidence type="ECO:0000313" key="1">
    <source>
        <dbReference type="EMBL" id="MXR20331.1"/>
    </source>
</evidence>
<dbReference type="InterPro" id="IPR036390">
    <property type="entry name" value="WH_DNA-bd_sf"/>
</dbReference>
<name>A0A6B0SKT4_9EURY</name>
<dbReference type="CDD" id="cd00090">
    <property type="entry name" value="HTH_ARSR"/>
    <property type="match status" value="1"/>
</dbReference>
<dbReference type="EMBL" id="WUUU01000037">
    <property type="protein sequence ID" value="MXR20331.1"/>
    <property type="molecule type" value="Genomic_DNA"/>
</dbReference>
<organism evidence="1 2">
    <name type="scientific">Halobacterium bonnevillei</name>
    <dbReference type="NCBI Taxonomy" id="2692200"/>
    <lineage>
        <taxon>Archaea</taxon>
        <taxon>Methanobacteriati</taxon>
        <taxon>Methanobacteriota</taxon>
        <taxon>Stenosarchaea group</taxon>
        <taxon>Halobacteria</taxon>
        <taxon>Halobacteriales</taxon>
        <taxon>Halobacteriaceae</taxon>
        <taxon>Halobacterium</taxon>
    </lineage>
</organism>
<sequence length="84" mass="9885">MTPMDYDILRRLQNPGNEELVLTPRTIAENTNWSRSGIDDHLRLLRDHGLIEYNDEEKSLYQLTDRGRAWLEGDLPTEDLEDED</sequence>
<evidence type="ECO:0000313" key="2">
    <source>
        <dbReference type="Proteomes" id="UP000471521"/>
    </source>
</evidence>
<dbReference type="Gene3D" id="1.10.10.10">
    <property type="entry name" value="Winged helix-like DNA-binding domain superfamily/Winged helix DNA-binding domain"/>
    <property type="match status" value="1"/>
</dbReference>
<protein>
    <submittedName>
        <fullName evidence="1">Helix-turn-helix domain-containing protein</fullName>
    </submittedName>
</protein>
<dbReference type="AlphaFoldDB" id="A0A6B0SKT4"/>
<gene>
    <name evidence="1" type="ORF">GRX66_06825</name>
</gene>
<dbReference type="Proteomes" id="UP000471521">
    <property type="component" value="Unassembled WGS sequence"/>
</dbReference>
<reference evidence="1 2" key="1">
    <citation type="submission" date="2019-12" db="EMBL/GenBank/DDBJ databases">
        <title>Isolation and characterization of three novel carbon monoxide-oxidizing members of Halobacteria from salione crusts and soils.</title>
        <authorList>
            <person name="Myers M.R."/>
            <person name="King G.M."/>
        </authorList>
    </citation>
    <scope>NUCLEOTIDE SEQUENCE [LARGE SCALE GENOMIC DNA]</scope>
    <source>
        <strain evidence="1 2">PCN9</strain>
    </source>
</reference>